<dbReference type="GO" id="GO:0008233">
    <property type="term" value="F:peptidase activity"/>
    <property type="evidence" value="ECO:0007669"/>
    <property type="project" value="UniProtKB-KW"/>
</dbReference>
<dbReference type="InterPro" id="IPR002933">
    <property type="entry name" value="Peptidase_M20"/>
</dbReference>
<dbReference type="Pfam" id="PF01546">
    <property type="entry name" value="Peptidase_M20"/>
    <property type="match status" value="1"/>
</dbReference>
<dbReference type="PANTHER" id="PTHR43270:SF4">
    <property type="entry name" value="CARNOSINE DIPEPTIDASE 2, ISOFORM A"/>
    <property type="match status" value="1"/>
</dbReference>
<dbReference type="Gene3D" id="3.30.70.360">
    <property type="match status" value="1"/>
</dbReference>
<name>A0AAW1LTX5_POPJA</name>
<dbReference type="GO" id="GO:0046872">
    <property type="term" value="F:metal ion binding"/>
    <property type="evidence" value="ECO:0007669"/>
    <property type="project" value="UniProtKB-KW"/>
</dbReference>
<reference evidence="4 5" key="1">
    <citation type="journal article" date="2024" name="BMC Genomics">
        <title>De novo assembly and annotation of Popillia japonica's genome with initial clues to its potential as an invasive pest.</title>
        <authorList>
            <person name="Cucini C."/>
            <person name="Boschi S."/>
            <person name="Funari R."/>
            <person name="Cardaioli E."/>
            <person name="Iannotti N."/>
            <person name="Marturano G."/>
            <person name="Paoli F."/>
            <person name="Bruttini M."/>
            <person name="Carapelli A."/>
            <person name="Frati F."/>
            <person name="Nardi F."/>
        </authorList>
    </citation>
    <scope>NUCLEOTIDE SEQUENCE [LARGE SCALE GENOMIC DNA]</scope>
    <source>
        <strain evidence="4">DMR45628</strain>
    </source>
</reference>
<evidence type="ECO:0000256" key="3">
    <source>
        <dbReference type="ARBA" id="ARBA00022801"/>
    </source>
</evidence>
<comment type="caution">
    <text evidence="4">The sequence shown here is derived from an EMBL/GenBank/DDBJ whole genome shotgun (WGS) entry which is preliminary data.</text>
</comment>
<evidence type="ECO:0000256" key="1">
    <source>
        <dbReference type="ARBA" id="ARBA00022670"/>
    </source>
</evidence>
<keyword evidence="2" id="KW-0479">Metal-binding</keyword>
<dbReference type="Gene3D" id="3.40.630.10">
    <property type="entry name" value="Zn peptidases"/>
    <property type="match status" value="1"/>
</dbReference>
<organism evidence="4 5">
    <name type="scientific">Popillia japonica</name>
    <name type="common">Japanese beetle</name>
    <dbReference type="NCBI Taxonomy" id="7064"/>
    <lineage>
        <taxon>Eukaryota</taxon>
        <taxon>Metazoa</taxon>
        <taxon>Ecdysozoa</taxon>
        <taxon>Arthropoda</taxon>
        <taxon>Hexapoda</taxon>
        <taxon>Insecta</taxon>
        <taxon>Pterygota</taxon>
        <taxon>Neoptera</taxon>
        <taxon>Endopterygota</taxon>
        <taxon>Coleoptera</taxon>
        <taxon>Polyphaga</taxon>
        <taxon>Scarabaeiformia</taxon>
        <taxon>Scarabaeidae</taxon>
        <taxon>Rutelinae</taxon>
        <taxon>Popillia</taxon>
    </lineage>
</organism>
<proteinExistence type="predicted"/>
<evidence type="ECO:0000313" key="4">
    <source>
        <dbReference type="EMBL" id="KAK9736836.1"/>
    </source>
</evidence>
<evidence type="ECO:0000313" key="5">
    <source>
        <dbReference type="Proteomes" id="UP001458880"/>
    </source>
</evidence>
<dbReference type="Proteomes" id="UP001458880">
    <property type="component" value="Unassembled WGS sequence"/>
</dbReference>
<dbReference type="EMBL" id="JASPKY010000108">
    <property type="protein sequence ID" value="KAK9736836.1"/>
    <property type="molecule type" value="Genomic_DNA"/>
</dbReference>
<dbReference type="SUPFAM" id="SSF53187">
    <property type="entry name" value="Zn-dependent exopeptidases"/>
    <property type="match status" value="1"/>
</dbReference>
<dbReference type="AlphaFoldDB" id="A0AAW1LTX5"/>
<keyword evidence="5" id="KW-1185">Reference proteome</keyword>
<dbReference type="PANTHER" id="PTHR43270">
    <property type="entry name" value="BETA-ALA-HIS DIPEPTIDASE"/>
    <property type="match status" value="1"/>
</dbReference>
<dbReference type="InterPro" id="IPR051458">
    <property type="entry name" value="Cyt/Met_Dipeptidase"/>
</dbReference>
<gene>
    <name evidence="4" type="ORF">QE152_g11277</name>
</gene>
<dbReference type="GO" id="GO:0006508">
    <property type="term" value="P:proteolysis"/>
    <property type="evidence" value="ECO:0007669"/>
    <property type="project" value="UniProtKB-KW"/>
</dbReference>
<accession>A0AAW1LTX5</accession>
<protein>
    <submittedName>
        <fullName evidence="4">Peptidase family M20/M25/M40</fullName>
    </submittedName>
</protein>
<sequence length="498" mass="57597">MVYPHTYRTEHSETRTTNAEYGQYYAQSQSKKIKVQPQLLKILQYVDSNRVQIVQDLREAVKIQSTSDDLINKDNIINMVKFAEKWLLKLGVKYECFNIGTREIKGKRYKLPPVILGNIGSDKEKKTLCIYSYLDVNKPEIEKWNTDPWMVTEIDKCVYGNGVASGKGVLIMWFHVLAAFQTAKIPLPINIKFIIESMHTHRSEGLGEFLLTKKLDYLYDVDYVVVCGSEWIGEKYPCIVYGGVGLIHFSVEIEKSENANIDIRKELHSIFDALIDKKGKVTAPGFYDNVSQITPDEEKLYEDIQDFDLEGIRDCLPPEKRNWNKVKLLMDFWRLPATKVFDVQECICEKKDFSKVKREILVKLVPMMIVDRIVNIMTKHVKNICKDLNIMNKVDVKVLSSTRPWLEDITSPNYQAARRATIQIYKEDPNMIRDDTDNVVINIISRMIDANMLLLPLSTKSTNIGKENEHIPLRNLYEGTKLLGAYLFQLNEIDYINS</sequence>
<keyword evidence="1" id="KW-0645">Protease</keyword>
<keyword evidence="3" id="KW-0378">Hydrolase</keyword>
<evidence type="ECO:0000256" key="2">
    <source>
        <dbReference type="ARBA" id="ARBA00022723"/>
    </source>
</evidence>